<dbReference type="KEGG" id="csq:CSCA_2260"/>
<dbReference type="Pfam" id="PF13472">
    <property type="entry name" value="Lipase_GDSL_2"/>
    <property type="match status" value="1"/>
</dbReference>
<dbReference type="InterPro" id="IPR051532">
    <property type="entry name" value="Ester_Hydrolysis_Enzymes"/>
</dbReference>
<dbReference type="Gene3D" id="3.40.50.1110">
    <property type="entry name" value="SGNH hydrolase"/>
    <property type="match status" value="1"/>
</dbReference>
<evidence type="ECO:0000259" key="1">
    <source>
        <dbReference type="Pfam" id="PF13472"/>
    </source>
</evidence>
<sequence>MKLVCIGDSLTYGYGVKVKERWTNIVREKLDIELINKGICGDTTMGLLSRLYKDVIFEKATHAVIMVGTNDFLWQVPIEQVKANIATILFHLLHYNIVPIIGIPIPVYVDSVKENWSFIDGFTAINYLIVEYGQWIKKFSSHYNIRIIDLYSPFYRNIKGIQSRYYIDGIHLNKLGNEKMAEEISTVIQEYIKK</sequence>
<dbReference type="AlphaFoldDB" id="A0A0E3JNK5"/>
<dbReference type="InterPro" id="IPR036514">
    <property type="entry name" value="SGNH_hydro_sf"/>
</dbReference>
<dbReference type="SUPFAM" id="SSF52266">
    <property type="entry name" value="SGNH hydrolase"/>
    <property type="match status" value="1"/>
</dbReference>
<accession>A0A0E3JNK5</accession>
<proteinExistence type="predicted"/>
<protein>
    <recommendedName>
        <fullName evidence="1">SGNH hydrolase-type esterase domain-containing protein</fullName>
    </recommendedName>
</protein>
<reference evidence="2 3" key="1">
    <citation type="journal article" date="2015" name="J. Biotechnol.">
        <title>Complete genome sequence of a malodorant-producing acetogen, Clostridium scatologenes ATCC 25775(T).</title>
        <authorList>
            <person name="Zhu Z."/>
            <person name="Guo T."/>
            <person name="Zheng H."/>
            <person name="Song T."/>
            <person name="Ouyang P."/>
            <person name="Xie J."/>
        </authorList>
    </citation>
    <scope>NUCLEOTIDE SEQUENCE [LARGE SCALE GENOMIC DNA]</scope>
    <source>
        <strain evidence="2 3">ATCC 25775</strain>
    </source>
</reference>
<keyword evidence="3" id="KW-1185">Reference proteome</keyword>
<dbReference type="PANTHER" id="PTHR30383">
    <property type="entry name" value="THIOESTERASE 1/PROTEASE 1/LYSOPHOSPHOLIPASE L1"/>
    <property type="match status" value="1"/>
</dbReference>
<dbReference type="RefSeq" id="WP_029163123.1">
    <property type="nucleotide sequence ID" value="NZ_CP009933.1"/>
</dbReference>
<dbReference type="STRING" id="1548.CSCA_2260"/>
<gene>
    <name evidence="2" type="ORF">CSCA_2260</name>
</gene>
<dbReference type="InterPro" id="IPR013830">
    <property type="entry name" value="SGNH_hydro"/>
</dbReference>
<dbReference type="Proteomes" id="UP000033115">
    <property type="component" value="Chromosome"/>
</dbReference>
<evidence type="ECO:0000313" key="3">
    <source>
        <dbReference type="Proteomes" id="UP000033115"/>
    </source>
</evidence>
<organism evidence="2 3">
    <name type="scientific">Clostridium scatologenes</name>
    <dbReference type="NCBI Taxonomy" id="1548"/>
    <lineage>
        <taxon>Bacteria</taxon>
        <taxon>Bacillati</taxon>
        <taxon>Bacillota</taxon>
        <taxon>Clostridia</taxon>
        <taxon>Eubacteriales</taxon>
        <taxon>Clostridiaceae</taxon>
        <taxon>Clostridium</taxon>
    </lineage>
</organism>
<dbReference type="HOGENOM" id="CLU_051989_9_0_9"/>
<name>A0A0E3JNK5_CLOSL</name>
<dbReference type="PANTHER" id="PTHR30383:SF5">
    <property type="entry name" value="SGNH HYDROLASE-TYPE ESTERASE DOMAIN-CONTAINING PROTEIN"/>
    <property type="match status" value="1"/>
</dbReference>
<feature type="domain" description="SGNH hydrolase-type esterase" evidence="1">
    <location>
        <begin position="5"/>
        <end position="178"/>
    </location>
</feature>
<evidence type="ECO:0000313" key="2">
    <source>
        <dbReference type="EMBL" id="AKA69385.1"/>
    </source>
</evidence>
<dbReference type="GO" id="GO:0004622">
    <property type="term" value="F:phosphatidylcholine lysophospholipase activity"/>
    <property type="evidence" value="ECO:0007669"/>
    <property type="project" value="TreeGrafter"/>
</dbReference>
<dbReference type="EMBL" id="CP009933">
    <property type="protein sequence ID" value="AKA69385.1"/>
    <property type="molecule type" value="Genomic_DNA"/>
</dbReference>